<reference evidence="3 4" key="1">
    <citation type="journal article" date="2012" name="J. Bacteriol.">
        <title>Genome Sequence of the Alkane-Degrading Bacterium Alcanivorax hongdengensis Type Strain A-11-3.</title>
        <authorList>
            <person name="Lai Q."/>
            <person name="Shao Z."/>
        </authorList>
    </citation>
    <scope>NUCLEOTIDE SEQUENCE [LARGE SCALE GENOMIC DNA]</scope>
    <source>
        <strain evidence="3 4">A-11-3</strain>
    </source>
</reference>
<feature type="domain" description="YrhK" evidence="2">
    <location>
        <begin position="28"/>
        <end position="83"/>
    </location>
</feature>
<accession>L0WCD3</accession>
<dbReference type="Pfam" id="PF14145">
    <property type="entry name" value="YrhK"/>
    <property type="match status" value="1"/>
</dbReference>
<keyword evidence="4" id="KW-1185">Reference proteome</keyword>
<dbReference type="eggNOG" id="ENOG5032ZWE">
    <property type="taxonomic scope" value="Bacteria"/>
</dbReference>
<evidence type="ECO:0000259" key="2">
    <source>
        <dbReference type="Pfam" id="PF14145"/>
    </source>
</evidence>
<dbReference type="PATRIC" id="fig|1177179.3.peg.1476"/>
<feature type="transmembrane region" description="Helical" evidence="1">
    <location>
        <begin position="60"/>
        <end position="78"/>
    </location>
</feature>
<dbReference type="OrthoDB" id="5519470at2"/>
<dbReference type="InterPro" id="IPR025424">
    <property type="entry name" value="YrhK_domain"/>
</dbReference>
<dbReference type="EMBL" id="AMRJ01000009">
    <property type="protein sequence ID" value="EKF74616.1"/>
    <property type="molecule type" value="Genomic_DNA"/>
</dbReference>
<evidence type="ECO:0000313" key="4">
    <source>
        <dbReference type="Proteomes" id="UP000010164"/>
    </source>
</evidence>
<evidence type="ECO:0000313" key="3">
    <source>
        <dbReference type="EMBL" id="EKF74616.1"/>
    </source>
</evidence>
<name>L0WCD3_9GAMM</name>
<proteinExistence type="predicted"/>
<gene>
    <name evidence="3" type="ORF">A11A3_07348</name>
</gene>
<comment type="caution">
    <text evidence="3">The sequence shown here is derived from an EMBL/GenBank/DDBJ whole genome shotgun (WGS) entry which is preliminary data.</text>
</comment>
<evidence type="ECO:0000256" key="1">
    <source>
        <dbReference type="SAM" id="Phobius"/>
    </source>
</evidence>
<dbReference type="RefSeq" id="WP_008928650.1">
    <property type="nucleotide sequence ID" value="NZ_AMRJ01000009.1"/>
</dbReference>
<sequence length="103" mass="12172">MRRVVQEEDNGVTAQVIRIGHEELVIRQRYEVISILNDILIGIWFVVGTVFMFYESLVYAGTWLFLIGSIEMLIRPVIRLSRRVHLKRFHPNSPDIWSSPRDY</sequence>
<feature type="transmembrane region" description="Helical" evidence="1">
    <location>
        <begin position="35"/>
        <end position="54"/>
    </location>
</feature>
<dbReference type="STRING" id="1177179.A11A3_07348"/>
<keyword evidence="1" id="KW-1133">Transmembrane helix</keyword>
<protein>
    <recommendedName>
        <fullName evidence="2">YrhK domain-containing protein</fullName>
    </recommendedName>
</protein>
<organism evidence="3 4">
    <name type="scientific">Alcanivorax hongdengensis A-11-3</name>
    <dbReference type="NCBI Taxonomy" id="1177179"/>
    <lineage>
        <taxon>Bacteria</taxon>
        <taxon>Pseudomonadati</taxon>
        <taxon>Pseudomonadota</taxon>
        <taxon>Gammaproteobacteria</taxon>
        <taxon>Oceanospirillales</taxon>
        <taxon>Alcanivoracaceae</taxon>
        <taxon>Alcanivorax</taxon>
    </lineage>
</organism>
<keyword evidence="1" id="KW-0472">Membrane</keyword>
<dbReference type="AlphaFoldDB" id="L0WCD3"/>
<dbReference type="Proteomes" id="UP000010164">
    <property type="component" value="Unassembled WGS sequence"/>
</dbReference>
<keyword evidence="1" id="KW-0812">Transmembrane</keyword>